<dbReference type="Pfam" id="PF13460">
    <property type="entry name" value="NAD_binding_10"/>
    <property type="match status" value="1"/>
</dbReference>
<dbReference type="PANTHER" id="PTHR43355">
    <property type="entry name" value="FLAVIN REDUCTASE (NADPH)"/>
    <property type="match status" value="1"/>
</dbReference>
<dbReference type="InterPro" id="IPR016040">
    <property type="entry name" value="NAD(P)-bd_dom"/>
</dbReference>
<evidence type="ECO:0000313" key="2">
    <source>
        <dbReference type="EMBL" id="MBO8188209.1"/>
    </source>
</evidence>
<evidence type="ECO:0000313" key="3">
    <source>
        <dbReference type="Proteomes" id="UP001518976"/>
    </source>
</evidence>
<keyword evidence="3" id="KW-1185">Reference proteome</keyword>
<comment type="caution">
    <text evidence="2">The sequence shown here is derived from an EMBL/GenBank/DDBJ whole genome shotgun (WGS) entry which is preliminary data.</text>
</comment>
<dbReference type="EMBL" id="JAFFZN010000022">
    <property type="protein sequence ID" value="MBO8188209.1"/>
    <property type="molecule type" value="Genomic_DNA"/>
</dbReference>
<protein>
    <submittedName>
        <fullName evidence="2">NAD(P)H-binding protein</fullName>
    </submittedName>
</protein>
<gene>
    <name evidence="2" type="ORF">JW592_22455</name>
</gene>
<feature type="domain" description="NAD(P)-binding" evidence="1">
    <location>
        <begin position="7"/>
        <end position="200"/>
    </location>
</feature>
<reference evidence="2 3" key="1">
    <citation type="submission" date="2021-02" db="EMBL/GenBank/DDBJ databases">
        <title>Streptomyces spirodelae sp. nov., isolated from duckweed.</title>
        <authorList>
            <person name="Saimee Y."/>
            <person name="Duangmal K."/>
        </authorList>
    </citation>
    <scope>NUCLEOTIDE SEQUENCE [LARGE SCALE GENOMIC DNA]</scope>
    <source>
        <strain evidence="2 3">DW4-2</strain>
    </source>
</reference>
<proteinExistence type="predicted"/>
<dbReference type="RefSeq" id="WP_209267003.1">
    <property type="nucleotide sequence ID" value="NZ_JAFFZN010000022.1"/>
</dbReference>
<dbReference type="InterPro" id="IPR036291">
    <property type="entry name" value="NAD(P)-bd_dom_sf"/>
</dbReference>
<evidence type="ECO:0000259" key="1">
    <source>
        <dbReference type="Pfam" id="PF13460"/>
    </source>
</evidence>
<sequence length="211" mass="22563">MRYTIFGATGGTGRQLVRRALDAGHKVTAVVRNPERLPVRHDLLEVAAADVRDPEALRPLVAGADAALSALGSPTNKGAGIASTGTRAILSALQAEGVERCIAVSAAPVGTQPHDEGRFHRAVVLPLVRRAFQNIYADLAVMEEEIRSSALRWTVVRPPQLTDRPATGQWQQREGSAVPGRLRVTRADLAAAMLTMVDNPDTERKVIGVAN</sequence>
<name>A0ABS3WYJ7_9ACTN</name>
<dbReference type="InterPro" id="IPR051606">
    <property type="entry name" value="Polyketide_Oxido-like"/>
</dbReference>
<organism evidence="2 3">
    <name type="scientific">Streptomyces spirodelae</name>
    <dbReference type="NCBI Taxonomy" id="2812904"/>
    <lineage>
        <taxon>Bacteria</taxon>
        <taxon>Bacillati</taxon>
        <taxon>Actinomycetota</taxon>
        <taxon>Actinomycetes</taxon>
        <taxon>Kitasatosporales</taxon>
        <taxon>Streptomycetaceae</taxon>
        <taxon>Streptomyces</taxon>
    </lineage>
</organism>
<dbReference type="SUPFAM" id="SSF51735">
    <property type="entry name" value="NAD(P)-binding Rossmann-fold domains"/>
    <property type="match status" value="1"/>
</dbReference>
<dbReference type="PANTHER" id="PTHR43355:SF2">
    <property type="entry name" value="FLAVIN REDUCTASE (NADPH)"/>
    <property type="match status" value="1"/>
</dbReference>
<dbReference type="Gene3D" id="3.40.50.720">
    <property type="entry name" value="NAD(P)-binding Rossmann-like Domain"/>
    <property type="match status" value="1"/>
</dbReference>
<accession>A0ABS3WYJ7</accession>
<dbReference type="Proteomes" id="UP001518976">
    <property type="component" value="Unassembled WGS sequence"/>
</dbReference>